<name>A0A4Q6XWE9_9SPHN</name>
<sequence>MQLGAYMRWFGRSALMVAAIAVTAPAIGALVQKRTPYFASISAAKARMRTGPGRTYPAIWLYQRADLPVKVLDVYDHGNWLKVEDPGGTQGWMLGALIKEVRTGFVMGTQVELLDQPEAGSRVRWRAAPGVVGRLSRCSRGWCYFDVHGQGGYVEAIHLWGVEPDEALP</sequence>
<organism evidence="2 3">
    <name type="scientific">Sphingomonas populi</name>
    <dbReference type="NCBI Taxonomy" id="2484750"/>
    <lineage>
        <taxon>Bacteria</taxon>
        <taxon>Pseudomonadati</taxon>
        <taxon>Pseudomonadota</taxon>
        <taxon>Alphaproteobacteria</taxon>
        <taxon>Sphingomonadales</taxon>
        <taxon>Sphingomonadaceae</taxon>
        <taxon>Sphingomonas</taxon>
    </lineage>
</organism>
<dbReference type="EMBL" id="SGIS01000039">
    <property type="protein sequence ID" value="RZF61077.1"/>
    <property type="molecule type" value="Genomic_DNA"/>
</dbReference>
<feature type="domain" description="SH3b" evidence="1">
    <location>
        <begin position="36"/>
        <end position="101"/>
    </location>
</feature>
<comment type="caution">
    <text evidence="2">The sequence shown here is derived from an EMBL/GenBank/DDBJ whole genome shotgun (WGS) entry which is preliminary data.</text>
</comment>
<keyword evidence="3" id="KW-1185">Reference proteome</keyword>
<proteinExistence type="predicted"/>
<dbReference type="Gene3D" id="2.30.30.40">
    <property type="entry name" value="SH3 Domains"/>
    <property type="match status" value="1"/>
</dbReference>
<accession>A0A4Q6XWE9</accession>
<dbReference type="Proteomes" id="UP000292085">
    <property type="component" value="Unassembled WGS sequence"/>
</dbReference>
<evidence type="ECO:0000259" key="1">
    <source>
        <dbReference type="SMART" id="SM00287"/>
    </source>
</evidence>
<protein>
    <recommendedName>
        <fullName evidence="1">SH3b domain-containing protein</fullName>
    </recommendedName>
</protein>
<evidence type="ECO:0000313" key="2">
    <source>
        <dbReference type="EMBL" id="RZF61077.1"/>
    </source>
</evidence>
<reference evidence="2 3" key="1">
    <citation type="submission" date="2019-02" db="EMBL/GenBank/DDBJ databases">
        <authorList>
            <person name="Li Y."/>
        </authorList>
    </citation>
    <scope>NUCLEOTIDE SEQUENCE [LARGE SCALE GENOMIC DNA]</scope>
    <source>
        <strain evidence="2 3">3-7</strain>
    </source>
</reference>
<dbReference type="InterPro" id="IPR003646">
    <property type="entry name" value="SH3-like_bac-type"/>
</dbReference>
<dbReference type="InterPro" id="IPR010466">
    <property type="entry name" value="DUF1058"/>
</dbReference>
<dbReference type="OrthoDB" id="9810773at2"/>
<dbReference type="SMART" id="SM00287">
    <property type="entry name" value="SH3b"/>
    <property type="match status" value="1"/>
</dbReference>
<evidence type="ECO:0000313" key="3">
    <source>
        <dbReference type="Proteomes" id="UP000292085"/>
    </source>
</evidence>
<gene>
    <name evidence="2" type="ORF">EWE75_19785</name>
</gene>
<dbReference type="Pfam" id="PF06347">
    <property type="entry name" value="SH3_4"/>
    <property type="match status" value="2"/>
</dbReference>
<dbReference type="AlphaFoldDB" id="A0A4Q6XWE9"/>